<evidence type="ECO:0000313" key="3">
    <source>
        <dbReference type="Proteomes" id="UP000187455"/>
    </source>
</evidence>
<proteinExistence type="predicted"/>
<gene>
    <name evidence="2" type="ORF">AYI68_g44</name>
</gene>
<organism evidence="2 3">
    <name type="scientific">Smittium mucronatum</name>
    <dbReference type="NCBI Taxonomy" id="133383"/>
    <lineage>
        <taxon>Eukaryota</taxon>
        <taxon>Fungi</taxon>
        <taxon>Fungi incertae sedis</taxon>
        <taxon>Zoopagomycota</taxon>
        <taxon>Kickxellomycotina</taxon>
        <taxon>Harpellomycetes</taxon>
        <taxon>Harpellales</taxon>
        <taxon>Legeriomycetaceae</taxon>
        <taxon>Smittium</taxon>
    </lineage>
</organism>
<dbReference type="OrthoDB" id="5592080at2759"/>
<dbReference type="AlphaFoldDB" id="A0A1R0H9K3"/>
<feature type="region of interest" description="Disordered" evidence="1">
    <location>
        <begin position="1"/>
        <end position="30"/>
    </location>
</feature>
<sequence>MESNQTNLIKLQSPDNKSQKDSNASISLKSPLTKKVVPDIEPTLSKRRQIRIENRVRNVSISGSDGNTPIINNLIHPHISNTYAVSRESDNSSVGTNNARKNIYSANNNIRIEYSNNEDSEFTRPNNFFSDDEAPDLTPSSSLLFGTGRYTSENFQGNSKKQFTENNIKQQRPHPFNHLEYLYPKAEGSSLKKKNFRRDADLEAAYYEDDLINASETRRELSKSLIHHGGSKKKKKNRKSRNSTKKSYLEKALEEWRNKNYQDHFLTRSKY</sequence>
<comment type="caution">
    <text evidence="2">The sequence shown here is derived from an EMBL/GenBank/DDBJ whole genome shotgun (WGS) entry which is preliminary data.</text>
</comment>
<reference evidence="2 3" key="1">
    <citation type="journal article" date="2016" name="Mol. Biol. Evol.">
        <title>Genome-Wide Survey of Gut Fungi (Harpellales) Reveals the First Horizontally Transferred Ubiquitin Gene from a Mosquito Host.</title>
        <authorList>
            <person name="Wang Y."/>
            <person name="White M.M."/>
            <person name="Kvist S."/>
            <person name="Moncalvo J.M."/>
        </authorList>
    </citation>
    <scope>NUCLEOTIDE SEQUENCE [LARGE SCALE GENOMIC DNA]</scope>
    <source>
        <strain evidence="2 3">ALG-7-W6</strain>
    </source>
</reference>
<protein>
    <submittedName>
        <fullName evidence="2">Uncharacterized protein</fullName>
    </submittedName>
</protein>
<feature type="region of interest" description="Disordered" evidence="1">
    <location>
        <begin position="223"/>
        <end position="248"/>
    </location>
</feature>
<evidence type="ECO:0000256" key="1">
    <source>
        <dbReference type="SAM" id="MobiDB-lite"/>
    </source>
</evidence>
<dbReference type="Proteomes" id="UP000187455">
    <property type="component" value="Unassembled WGS sequence"/>
</dbReference>
<feature type="compositionally biased region" description="Basic residues" evidence="1">
    <location>
        <begin position="225"/>
        <end position="244"/>
    </location>
</feature>
<name>A0A1R0H9K3_9FUNG</name>
<dbReference type="EMBL" id="LSSL01000008">
    <property type="protein sequence ID" value="OLY85758.1"/>
    <property type="molecule type" value="Genomic_DNA"/>
</dbReference>
<keyword evidence="3" id="KW-1185">Reference proteome</keyword>
<evidence type="ECO:0000313" key="2">
    <source>
        <dbReference type="EMBL" id="OLY85758.1"/>
    </source>
</evidence>
<accession>A0A1R0H9K3</accession>